<dbReference type="PIRSF" id="PIRSF006603">
    <property type="entry name" value="DinF"/>
    <property type="match status" value="1"/>
</dbReference>
<gene>
    <name evidence="14" type="primary">mepA_3</name>
    <name evidence="14" type="ORF">SAMEA4364220_01268</name>
</gene>
<evidence type="ECO:0000256" key="11">
    <source>
        <dbReference type="ARBA" id="ARBA00023136"/>
    </source>
</evidence>
<reference evidence="14 15" key="1">
    <citation type="submission" date="2017-06" db="EMBL/GenBank/DDBJ databases">
        <authorList>
            <consortium name="Pathogen Informatics"/>
        </authorList>
    </citation>
    <scope>NUCLEOTIDE SEQUENCE [LARGE SCALE GENOMIC DNA]</scope>
    <source>
        <strain evidence="14 15">NCTC10570</strain>
    </source>
</reference>
<proteinExistence type="inferred from homology"/>
<keyword evidence="10" id="KW-0406">Ion transport</keyword>
<keyword evidence="11 13" id="KW-0472">Membrane</keyword>
<dbReference type="RefSeq" id="WP_027890345.1">
    <property type="nucleotide sequence ID" value="NZ_LT906446.1"/>
</dbReference>
<feature type="transmembrane region" description="Helical" evidence="13">
    <location>
        <begin position="92"/>
        <end position="114"/>
    </location>
</feature>
<evidence type="ECO:0000256" key="12">
    <source>
        <dbReference type="ARBA" id="ARBA00031636"/>
    </source>
</evidence>
<feature type="transmembrane region" description="Helical" evidence="13">
    <location>
        <begin position="316"/>
        <end position="337"/>
    </location>
</feature>
<dbReference type="InterPro" id="IPR048279">
    <property type="entry name" value="MdtK-like"/>
</dbReference>
<evidence type="ECO:0000256" key="7">
    <source>
        <dbReference type="ARBA" id="ARBA00022475"/>
    </source>
</evidence>
<feature type="transmembrane region" description="Helical" evidence="13">
    <location>
        <begin position="357"/>
        <end position="378"/>
    </location>
</feature>
<organism evidence="14 15">
    <name type="scientific">Megamonas hypermegale</name>
    <dbReference type="NCBI Taxonomy" id="158847"/>
    <lineage>
        <taxon>Bacteria</taxon>
        <taxon>Bacillati</taxon>
        <taxon>Bacillota</taxon>
        <taxon>Negativicutes</taxon>
        <taxon>Selenomonadales</taxon>
        <taxon>Selenomonadaceae</taxon>
        <taxon>Megamonas</taxon>
    </lineage>
</organism>
<keyword evidence="15" id="KW-1185">Reference proteome</keyword>
<dbReference type="Proteomes" id="UP000215383">
    <property type="component" value="Chromosome 1"/>
</dbReference>
<comment type="similarity">
    <text evidence="3">Belongs to the multi antimicrobial extrusion (MATE) (TC 2.A.66.1) family.</text>
</comment>
<dbReference type="InterPro" id="IPR002528">
    <property type="entry name" value="MATE_fam"/>
</dbReference>
<comment type="subcellular location">
    <subcellularLocation>
        <location evidence="2">Cell membrane</location>
        <topology evidence="2">Multi-pass membrane protein</topology>
    </subcellularLocation>
</comment>
<dbReference type="GeneID" id="78507270"/>
<keyword evidence="9 13" id="KW-1133">Transmembrane helix</keyword>
<evidence type="ECO:0000256" key="13">
    <source>
        <dbReference type="SAM" id="Phobius"/>
    </source>
</evidence>
<dbReference type="GO" id="GO:0006811">
    <property type="term" value="P:monoatomic ion transport"/>
    <property type="evidence" value="ECO:0007669"/>
    <property type="project" value="UniProtKB-KW"/>
</dbReference>
<keyword evidence="8 13" id="KW-0812">Transmembrane</keyword>
<feature type="transmembrane region" description="Helical" evidence="13">
    <location>
        <begin position="57"/>
        <end position="80"/>
    </location>
</feature>
<keyword evidence="6" id="KW-0050">Antiport</keyword>
<feature type="transmembrane region" description="Helical" evidence="13">
    <location>
        <begin position="385"/>
        <end position="405"/>
    </location>
</feature>
<accession>A0A239TRP8</accession>
<evidence type="ECO:0000256" key="5">
    <source>
        <dbReference type="ARBA" id="ARBA00022448"/>
    </source>
</evidence>
<feature type="transmembrane region" description="Helical" evidence="13">
    <location>
        <begin position="411"/>
        <end position="435"/>
    </location>
</feature>
<dbReference type="eggNOG" id="COG0534">
    <property type="taxonomic scope" value="Bacteria"/>
</dbReference>
<dbReference type="NCBIfam" id="TIGR00797">
    <property type="entry name" value="matE"/>
    <property type="match status" value="1"/>
</dbReference>
<evidence type="ECO:0000256" key="8">
    <source>
        <dbReference type="ARBA" id="ARBA00022692"/>
    </source>
</evidence>
<dbReference type="OrthoDB" id="9776324at2"/>
<feature type="transmembrane region" description="Helical" evidence="13">
    <location>
        <begin position="165"/>
        <end position="186"/>
    </location>
</feature>
<dbReference type="PANTHER" id="PTHR43298:SF2">
    <property type="entry name" value="FMN_FAD EXPORTER YEEO-RELATED"/>
    <property type="match status" value="1"/>
</dbReference>
<evidence type="ECO:0000256" key="1">
    <source>
        <dbReference type="ARBA" id="ARBA00003408"/>
    </source>
</evidence>
<evidence type="ECO:0000256" key="4">
    <source>
        <dbReference type="ARBA" id="ARBA00020268"/>
    </source>
</evidence>
<dbReference type="InterPro" id="IPR050222">
    <property type="entry name" value="MATE_MdtK"/>
</dbReference>
<protein>
    <recommendedName>
        <fullName evidence="4">Probable multidrug resistance protein NorM</fullName>
    </recommendedName>
    <alternativeName>
        <fullName evidence="12">Multidrug-efflux transporter</fullName>
    </alternativeName>
</protein>
<keyword evidence="7" id="KW-1003">Cell membrane</keyword>
<dbReference type="Pfam" id="PF01554">
    <property type="entry name" value="MatE"/>
    <property type="match status" value="2"/>
</dbReference>
<comment type="function">
    <text evidence="1">Multidrug efflux pump.</text>
</comment>
<evidence type="ECO:0000256" key="9">
    <source>
        <dbReference type="ARBA" id="ARBA00022989"/>
    </source>
</evidence>
<evidence type="ECO:0000313" key="14">
    <source>
        <dbReference type="EMBL" id="SNV00202.1"/>
    </source>
</evidence>
<evidence type="ECO:0000256" key="3">
    <source>
        <dbReference type="ARBA" id="ARBA00010199"/>
    </source>
</evidence>
<dbReference type="GO" id="GO:0015297">
    <property type="term" value="F:antiporter activity"/>
    <property type="evidence" value="ECO:0007669"/>
    <property type="project" value="UniProtKB-KW"/>
</dbReference>
<dbReference type="GO" id="GO:0005886">
    <property type="term" value="C:plasma membrane"/>
    <property type="evidence" value="ECO:0007669"/>
    <property type="project" value="UniProtKB-SubCell"/>
</dbReference>
<sequence>MKYDLTTGPVAKTMLKFSIPMILGDLFQQLYNISDTLIVGWFIGTNALAAVGASYTLIIFLTSVILGLCMGSGALFSIFYGEKNFTNLKSSIFLSFILISIITIIINILIFVYIDEIIVFMRIPQEIYDLAYTYLYIIFIGFSFTFIYNYFTCLLRAIGNSNTPLLFLGFSAILNIILSLVFVAIFNMGVSGSAIATVISQGLCALGLILYTALKCPELMPQKEHMHWNFSMLKNIANSSILTCTQQSVMNFGILMVQGLVNSFGPTVMAAFTVAVKIDSLAYMPAQDFGNAFSTFIGQNFGAKQTERIRQGIKTALKISFVFCLIISIIVIIFAKSLMTIFVDANEIAIIEIGAQYLYIEGSCYFGIGFLFLLYGFYRAINFPMMSVILTIISLGTRVFLAYYLASIPSIGVIGIWWSIPIGWALADIFGFVYYKRKKLHLIGNLQ</sequence>
<feature type="transmembrane region" description="Helical" evidence="13">
    <location>
        <begin position="30"/>
        <end position="51"/>
    </location>
</feature>
<dbReference type="EMBL" id="LT906446">
    <property type="protein sequence ID" value="SNV00202.1"/>
    <property type="molecule type" value="Genomic_DNA"/>
</dbReference>
<evidence type="ECO:0000256" key="6">
    <source>
        <dbReference type="ARBA" id="ARBA00022449"/>
    </source>
</evidence>
<evidence type="ECO:0000313" key="15">
    <source>
        <dbReference type="Proteomes" id="UP000215383"/>
    </source>
</evidence>
<dbReference type="AlphaFoldDB" id="A0A239TRP8"/>
<keyword evidence="5" id="KW-0813">Transport</keyword>
<evidence type="ECO:0000256" key="2">
    <source>
        <dbReference type="ARBA" id="ARBA00004651"/>
    </source>
</evidence>
<feature type="transmembrane region" description="Helical" evidence="13">
    <location>
        <begin position="192"/>
        <end position="214"/>
    </location>
</feature>
<evidence type="ECO:0000256" key="10">
    <source>
        <dbReference type="ARBA" id="ARBA00023065"/>
    </source>
</evidence>
<dbReference type="GO" id="GO:0042910">
    <property type="term" value="F:xenobiotic transmembrane transporter activity"/>
    <property type="evidence" value="ECO:0007669"/>
    <property type="project" value="InterPro"/>
</dbReference>
<dbReference type="CDD" id="cd13138">
    <property type="entry name" value="MATE_yoeA_like"/>
    <property type="match status" value="1"/>
</dbReference>
<feature type="transmembrane region" description="Helical" evidence="13">
    <location>
        <begin position="134"/>
        <end position="153"/>
    </location>
</feature>
<dbReference type="PANTHER" id="PTHR43298">
    <property type="entry name" value="MULTIDRUG RESISTANCE PROTEIN NORM-RELATED"/>
    <property type="match status" value="1"/>
</dbReference>
<name>A0A239TRP8_9FIRM</name>